<evidence type="ECO:0000256" key="2">
    <source>
        <dbReference type="ARBA" id="ARBA00007837"/>
    </source>
</evidence>
<dbReference type="CDD" id="cd00464">
    <property type="entry name" value="SK"/>
    <property type="match status" value="1"/>
</dbReference>
<proteinExistence type="inferred from homology"/>
<comment type="cofactor">
    <cofactor evidence="1">
        <name>Mg(2+)</name>
        <dbReference type="ChEBI" id="CHEBI:18420"/>
    </cofactor>
</comment>
<evidence type="ECO:0000256" key="13">
    <source>
        <dbReference type="SAM" id="MobiDB-lite"/>
    </source>
</evidence>
<keyword evidence="12" id="KW-0326">Glycosidase</keyword>
<dbReference type="Pfam" id="PF00128">
    <property type="entry name" value="Alpha-amylase"/>
    <property type="match status" value="1"/>
</dbReference>
<evidence type="ECO:0000313" key="16">
    <source>
        <dbReference type="EMBL" id="CAL1157628.1"/>
    </source>
</evidence>
<dbReference type="InterPro" id="IPR012850">
    <property type="entry name" value="A-amylase_bs_C"/>
</dbReference>
<dbReference type="Pfam" id="PF07821">
    <property type="entry name" value="Alpha-amyl_C2"/>
    <property type="match status" value="1"/>
</dbReference>
<name>A0A9P1G8P0_9DINO</name>
<evidence type="ECO:0000256" key="12">
    <source>
        <dbReference type="ARBA" id="ARBA00023295"/>
    </source>
</evidence>
<dbReference type="InterPro" id="IPR013815">
    <property type="entry name" value="ATP_grasp_subdomain_1"/>
</dbReference>
<dbReference type="PANTHER" id="PTHR47453">
    <property type="entry name" value="PHOSPHOGLUCAN, WATER DIKINASE, CHLOROPLASTIC"/>
    <property type="match status" value="1"/>
</dbReference>
<dbReference type="InterPro" id="IPR013783">
    <property type="entry name" value="Ig-like_fold"/>
</dbReference>
<dbReference type="InterPro" id="IPR002192">
    <property type="entry name" value="PPDK_AMP/ATP-bd"/>
</dbReference>
<comment type="caution">
    <text evidence="15">The sequence shown here is derived from an EMBL/GenBank/DDBJ whole genome shotgun (WGS) entry which is preliminary data.</text>
</comment>
<dbReference type="Pfam" id="PF22973">
    <property type="entry name" value="GWD1_pHisD"/>
    <property type="match status" value="1"/>
</dbReference>
<dbReference type="Proteomes" id="UP001152797">
    <property type="component" value="Unassembled WGS sequence"/>
</dbReference>
<keyword evidence="9" id="KW-0067">ATP-binding</keyword>
<sequence>MASMLQFRVECKKTKPGQAVYVVGSVPELGSWKEFKFVVANEHGADAQWEGGNNKKLAIPPGGPHLLVVRGSYEKKDITTETQKVQGAPADTSEVPLAEPDEPSRPRMDSSGRKQNASRFLMLNEDPQLPCPNIFKIFLTLSFDGNWSIFGGKTEIHQHVIHQHGVRISKVQGPQSSSKTVCELKCFFLQDGTTNFQMSRTPSLMLIDADEFFAEAEAEEQHVLEMERERLNTVQRRMKSTTLLEEMTKITDYANPSETVMLQAFNWESHKAGRGDWYGIVASKLQMFKDMGITDLWLPPCTASVAPQGYLPSQLFNLDGSKYGNKESLQKLLKKLHELGMRGVADIVINHRCGDQQDSQGRWNVFTSTGIERRKSFAGVMDWQGWAITLGCPYSDGTGERGPGKYDGKFEAAPDIDHGNMKVQQSIQIWMRWLRLDVGFDAWRFDFVKGYGAEFVGKYCEKTEPAWAVGELWLDMAYDDNGLAYNQDRHRQDTINWIKGTGQKSTAFDFTTKGILQEAARNCQYWRLKDPSGKPPGLIGWMPTHAVTFLDNHDTGSTQAHWPFPNDKILVGYAYILTHPGIPSIFWDHICDWGDDVRNKIGILLKLRADSGIQVDAQVKILIAENDLYLAEVGRPAALRVALGPRVAPDYDRSYWEKGGSGHSWCVWISKEAKARAAKSGSRKSSPSKKPSKEPPAAAPAPAPAVAATAEVEGSPERVPEPDFNPPHRTLERQLSMSEVCLRVRLPKEEPGMQVVVCGEVPSLGSWNPTSGALMQKVKDLWVLNDLPLGVGAGTQFKYVILNKNQPRWEGRGNRNWREAEAPVVTHVWDSTQNEKPKKPSVKKKLSFEPCTANDFINRIADENEERVSYRLKLELPRILLEEDLLNSLSELAILQAYLTFVASGQISCKEDGSHHRPCAAANAAKAVTEALWEISHAGDAELFIARRIFPSLPSFSDEFTCAVPMTRIRDIAHRGDIPHDMKQYIKHNLQNKLHRCADPGDLIKLDQLVERIDREGGYSQAFVRELKLFQVELRDFFNATGGGLSCEMPKGSHGLDDTARQIAAQDASIKGAVDMLLHLKNSAADPFGQMTALTDLRKLVVPKVVDEQNWLRLDIELEKYAFVLLSQVAGQLENEGRNASGSWWDRLLKSFVAAVAQIQLSGIAKDECEVVMREAEAIAPEIADARKAPFVPQRLVATMDRTLRICFRLTTALEAAYAGVPQLGKALRIDSHAVSVFVEAELRASVLFQVSKLAQLGMQQAKVSAGLPLWTAISAGSGVGRCMFLPTLADSWQRTLPPEGAVIFCNEASGDEEVPQLVRGVVVSRDLPVLSHLALRARQLGVVFACTAESQLFEKLRKNVQETKAVKLVVDASGDVRAQVVADSELKVTSGQSSQSSAKSKLGELNLTGKKVLETVSIADQPQIAGSKAASSGKLEKLAQQLGFKAPKGLAIPFGVMKSAIQGSDFQSALKGLEAALSKNADVEAAAQAVRAAIDKLSVPNSILSEIQSGLPGAERVAVRSSANSEDLEKVSGAGLHDSVLGVDIKDQSKLQQAILQVWGSMFTLRAVQSRYAAKMPLYDGIAMGVLIQPMVSLSGHAYAFIAFSKDAVAKNDKAVYIEMCIGLGETLASANEPGTPYRLVVQKDPPHEVQIASLGSFSNGLEDLPSGLQHVRVDYSKERLSTDKDYLLQIARDVAKVAIGIEKGYGAAMDMEGVVLERGSGREIHLVQVVLTRTTSELDELVGSRVIFGVRHWHGNAVLWPLSGCVETLGCAFSIAGKTTLGRGVAEILGFDFDDLDEVITRAANGKLPPQIVAEQGWDAFRKLEADCFQSAASVAAARKGKILACGGGIIETAPAMDIMRCHNPVILIDRHIDDVVATLEADPAAQVHRASLGEHPRDTYKRRLPKYEEVANFRFPIAKGEKDLSSLTTSFARFVNIALGRAIPSTVSDSFFISLTAPDYAQVSPEILRSAASNADTLEFRVDLLESLEPENVIHQAALIRRSAPGTPLLFTVRSVDHGGKFAGSEDEYFKLNFLGLQLCAELLDVECTWSEPRIADLVAKRGPSLLVGSYHNFGRMLNRTELKDVFQRCMLSGAAAIAKVVVKAEAREDNWTVQEVGKATTPDSAAFIGLCLGEAGKLSRVLNQVMCPSMHPSLAPGAPGQMSVTELLETRQALGLMGTSRQFAVIGPWEGEAPKTSAAASLSLRLLQAAFKALQLPHVAVQDFARSSEEASRLLALASTGGAVLLGPLTSQLASEAWADVSYVDCVVQRNGKLTGHCCKSERLKERLQPLGSKRTAAILGERGDPAACVAGLHAVGFQRIVTATPCEEPDVEVVQDLSKVKDLDALIYMGMEMPLEKLQQSLTEICQSNKPMVIDMSLQMDEAPTWLSELAKKSDCQMVSSEVFLLEEMLAWFRAWHIEAKADVLKEVVAKELVNFREASQQARQAWT</sequence>
<feature type="compositionally biased region" description="Basic and acidic residues" evidence="13">
    <location>
        <begin position="102"/>
        <end position="112"/>
    </location>
</feature>
<dbReference type="SUPFAM" id="SSF49452">
    <property type="entry name" value="Starch-binding domain-like"/>
    <property type="match status" value="2"/>
</dbReference>
<dbReference type="InterPro" id="IPR002044">
    <property type="entry name" value="CBM20"/>
</dbReference>
<dbReference type="Gene3D" id="3.30.1490.20">
    <property type="entry name" value="ATP-grasp fold, A domain"/>
    <property type="match status" value="1"/>
</dbReference>
<dbReference type="CDD" id="cd11314">
    <property type="entry name" value="AmyAc_arch_bac_plant_AmyA"/>
    <property type="match status" value="1"/>
</dbReference>
<feature type="domain" description="CBM20" evidence="14">
    <location>
        <begin position="732"/>
        <end position="834"/>
    </location>
</feature>
<dbReference type="InterPro" id="IPR031322">
    <property type="entry name" value="Shikimate/glucono_kinase"/>
</dbReference>
<dbReference type="SUPFAM" id="SSF51445">
    <property type="entry name" value="(Trans)glycosidases"/>
    <property type="match status" value="1"/>
</dbReference>
<keyword evidence="8" id="KW-0378">Hydrolase</keyword>
<dbReference type="EMBL" id="CAMXCT010003396">
    <property type="protein sequence ID" value="CAI4004253.1"/>
    <property type="molecule type" value="Genomic_DNA"/>
</dbReference>
<keyword evidence="11" id="KW-0119">Carbohydrate metabolism</keyword>
<dbReference type="GO" id="GO:0005524">
    <property type="term" value="F:ATP binding"/>
    <property type="evidence" value="ECO:0007669"/>
    <property type="project" value="UniProtKB-KW"/>
</dbReference>
<evidence type="ECO:0000256" key="1">
    <source>
        <dbReference type="ARBA" id="ARBA00001946"/>
    </source>
</evidence>
<dbReference type="InterPro" id="IPR013784">
    <property type="entry name" value="Carb-bd-like_fold"/>
</dbReference>
<dbReference type="SMART" id="SM00642">
    <property type="entry name" value="Aamy"/>
    <property type="match status" value="1"/>
</dbReference>
<dbReference type="InterPro" id="IPR006047">
    <property type="entry name" value="GH13_cat_dom"/>
</dbReference>
<evidence type="ECO:0000313" key="18">
    <source>
        <dbReference type="Proteomes" id="UP001152797"/>
    </source>
</evidence>
<gene>
    <name evidence="15" type="ORF">C1SCF055_LOCUS30054</name>
</gene>
<dbReference type="InterPro" id="IPR013785">
    <property type="entry name" value="Aldolase_TIM"/>
</dbReference>
<evidence type="ECO:0000256" key="4">
    <source>
        <dbReference type="ARBA" id="ARBA00022679"/>
    </source>
</evidence>
<dbReference type="Gene3D" id="2.60.40.1180">
    <property type="entry name" value="Golgi alpha-mannosidase II"/>
    <property type="match status" value="1"/>
</dbReference>
<evidence type="ECO:0000313" key="15">
    <source>
        <dbReference type="EMBL" id="CAI4004253.1"/>
    </source>
</evidence>
<evidence type="ECO:0000256" key="5">
    <source>
        <dbReference type="ARBA" id="ARBA00022723"/>
    </source>
</evidence>
<dbReference type="GO" id="GO:0004556">
    <property type="term" value="F:alpha-amylase activity"/>
    <property type="evidence" value="ECO:0007669"/>
    <property type="project" value="InterPro"/>
</dbReference>
<dbReference type="Pfam" id="PF01487">
    <property type="entry name" value="DHquinase_I"/>
    <property type="match status" value="1"/>
</dbReference>
<dbReference type="InterPro" id="IPR054481">
    <property type="entry name" value="GWD1_pHisD"/>
</dbReference>
<dbReference type="SUPFAM" id="SSF52540">
    <property type="entry name" value="P-loop containing nucleoside triphosphate hydrolases"/>
    <property type="match status" value="1"/>
</dbReference>
<dbReference type="Gene3D" id="3.40.50.300">
    <property type="entry name" value="P-loop containing nucleotide triphosphate hydrolases"/>
    <property type="match status" value="1"/>
</dbReference>
<keyword evidence="7" id="KW-0418">Kinase</keyword>
<dbReference type="Gene3D" id="3.20.20.70">
    <property type="entry name" value="Aldolase class I"/>
    <property type="match status" value="1"/>
</dbReference>
<evidence type="ECO:0000256" key="10">
    <source>
        <dbReference type="ARBA" id="ARBA00022842"/>
    </source>
</evidence>
<dbReference type="OrthoDB" id="6123450at2759"/>
<evidence type="ECO:0000256" key="7">
    <source>
        <dbReference type="ARBA" id="ARBA00022777"/>
    </source>
</evidence>
<evidence type="ECO:0000256" key="11">
    <source>
        <dbReference type="ARBA" id="ARBA00023277"/>
    </source>
</evidence>
<keyword evidence="10" id="KW-0460">Magnesium</keyword>
<dbReference type="SUPFAM" id="SSF51569">
    <property type="entry name" value="Aldolase"/>
    <property type="match status" value="1"/>
</dbReference>
<dbReference type="PROSITE" id="PS51166">
    <property type="entry name" value="CBM20"/>
    <property type="match status" value="1"/>
</dbReference>
<dbReference type="GO" id="GO:0016301">
    <property type="term" value="F:kinase activity"/>
    <property type="evidence" value="ECO:0007669"/>
    <property type="project" value="UniProtKB-KW"/>
</dbReference>
<dbReference type="CDD" id="cd00502">
    <property type="entry name" value="DHQase_I"/>
    <property type="match status" value="1"/>
</dbReference>
<evidence type="ECO:0000256" key="3">
    <source>
        <dbReference type="ARBA" id="ARBA00011738"/>
    </source>
</evidence>
<evidence type="ECO:0000259" key="14">
    <source>
        <dbReference type="PROSITE" id="PS51166"/>
    </source>
</evidence>
<dbReference type="Pfam" id="PF01202">
    <property type="entry name" value="SKI"/>
    <property type="match status" value="1"/>
</dbReference>
<dbReference type="GO" id="GO:2001070">
    <property type="term" value="F:starch binding"/>
    <property type="evidence" value="ECO:0007669"/>
    <property type="project" value="InterPro"/>
</dbReference>
<evidence type="ECO:0000256" key="6">
    <source>
        <dbReference type="ARBA" id="ARBA00022741"/>
    </source>
</evidence>
<dbReference type="Gene3D" id="3.20.20.80">
    <property type="entry name" value="Glycosidases"/>
    <property type="match status" value="1"/>
</dbReference>
<dbReference type="SMART" id="SM01065">
    <property type="entry name" value="CBM_2"/>
    <property type="match status" value="2"/>
</dbReference>
<dbReference type="PANTHER" id="PTHR47453:SF1">
    <property type="entry name" value="PHOSPHOGLUCAN, WATER DIKINASE, CHLOROPLASTIC"/>
    <property type="match status" value="1"/>
</dbReference>
<feature type="region of interest" description="Disordered" evidence="13">
    <location>
        <begin position="80"/>
        <end position="115"/>
    </location>
</feature>
<dbReference type="GO" id="GO:0005975">
    <property type="term" value="P:carbohydrate metabolic process"/>
    <property type="evidence" value="ECO:0007669"/>
    <property type="project" value="InterPro"/>
</dbReference>
<accession>A0A9P1G8P0</accession>
<dbReference type="InterPro" id="IPR000623">
    <property type="entry name" value="Shikimate_kinase/TSH1"/>
</dbReference>
<comment type="subunit">
    <text evidence="3">Homodimer.</text>
</comment>
<organism evidence="15">
    <name type="scientific">Cladocopium goreaui</name>
    <dbReference type="NCBI Taxonomy" id="2562237"/>
    <lineage>
        <taxon>Eukaryota</taxon>
        <taxon>Sar</taxon>
        <taxon>Alveolata</taxon>
        <taxon>Dinophyceae</taxon>
        <taxon>Suessiales</taxon>
        <taxon>Symbiodiniaceae</taxon>
        <taxon>Cladocopium</taxon>
    </lineage>
</organism>
<dbReference type="InterPro" id="IPR017853">
    <property type="entry name" value="GH"/>
</dbReference>
<dbReference type="GO" id="GO:0003855">
    <property type="term" value="F:3-dehydroquinate dehydratase activity"/>
    <property type="evidence" value="ECO:0007669"/>
    <property type="project" value="InterPro"/>
</dbReference>
<dbReference type="EMBL" id="CAMXCT020003396">
    <property type="protein sequence ID" value="CAL1157628.1"/>
    <property type="molecule type" value="Genomic_DNA"/>
</dbReference>
<dbReference type="Pfam" id="PF00686">
    <property type="entry name" value="CBM_20"/>
    <property type="match status" value="1"/>
</dbReference>
<protein>
    <submittedName>
        <fullName evidence="17">Alpha-amylase isozyme 3A (1,4-alpha-D-gluca n glucanohydrolase)</fullName>
    </submittedName>
</protein>
<evidence type="ECO:0000256" key="9">
    <source>
        <dbReference type="ARBA" id="ARBA00022840"/>
    </source>
</evidence>
<keyword evidence="18" id="KW-1185">Reference proteome</keyword>
<feature type="region of interest" description="Disordered" evidence="13">
    <location>
        <begin position="677"/>
        <end position="732"/>
    </location>
</feature>
<keyword evidence="5" id="KW-0479">Metal-binding</keyword>
<reference evidence="16" key="2">
    <citation type="submission" date="2024-04" db="EMBL/GenBank/DDBJ databases">
        <authorList>
            <person name="Chen Y."/>
            <person name="Shah S."/>
            <person name="Dougan E. K."/>
            <person name="Thang M."/>
            <person name="Chan C."/>
        </authorList>
    </citation>
    <scope>NUCLEOTIDE SEQUENCE [LARGE SCALE GENOMIC DNA]</scope>
</reference>
<dbReference type="EMBL" id="CAMXCT030003396">
    <property type="protein sequence ID" value="CAL4791565.1"/>
    <property type="molecule type" value="Genomic_DNA"/>
</dbReference>
<dbReference type="Gene3D" id="3.30.470.20">
    <property type="entry name" value="ATP-grasp fold, B domain"/>
    <property type="match status" value="1"/>
</dbReference>
<evidence type="ECO:0000256" key="8">
    <source>
        <dbReference type="ARBA" id="ARBA00022801"/>
    </source>
</evidence>
<dbReference type="InterPro" id="IPR001381">
    <property type="entry name" value="DHquinase_I"/>
</dbReference>
<dbReference type="GO" id="GO:0005509">
    <property type="term" value="F:calcium ion binding"/>
    <property type="evidence" value="ECO:0007669"/>
    <property type="project" value="InterPro"/>
</dbReference>
<keyword evidence="6" id="KW-0547">Nucleotide-binding</keyword>
<feature type="compositionally biased region" description="Low complexity" evidence="13">
    <location>
        <begin position="678"/>
        <end position="689"/>
    </location>
</feature>
<keyword evidence="4" id="KW-0808">Transferase</keyword>
<dbReference type="Pfam" id="PF01326">
    <property type="entry name" value="PPDK_N"/>
    <property type="match status" value="1"/>
</dbReference>
<dbReference type="InterPro" id="IPR027417">
    <property type="entry name" value="P-loop_NTPase"/>
</dbReference>
<dbReference type="SUPFAM" id="SSF56059">
    <property type="entry name" value="Glutathione synthetase ATP-binding domain-like"/>
    <property type="match status" value="1"/>
</dbReference>
<evidence type="ECO:0000313" key="17">
    <source>
        <dbReference type="EMBL" id="CAL4791565.1"/>
    </source>
</evidence>
<reference evidence="15" key="1">
    <citation type="submission" date="2022-10" db="EMBL/GenBank/DDBJ databases">
        <authorList>
            <person name="Chen Y."/>
            <person name="Dougan E. K."/>
            <person name="Chan C."/>
            <person name="Rhodes N."/>
            <person name="Thang M."/>
        </authorList>
    </citation>
    <scope>NUCLEOTIDE SEQUENCE</scope>
</reference>
<dbReference type="InterPro" id="IPR013780">
    <property type="entry name" value="Glyco_hydro_b"/>
</dbReference>
<dbReference type="Gene3D" id="2.60.40.10">
    <property type="entry name" value="Immunoglobulins"/>
    <property type="match status" value="2"/>
</dbReference>
<comment type="similarity">
    <text evidence="2">Belongs to the PEP-utilizing enzyme family.</text>
</comment>